<sequence length="121" mass="13636">MRTKRYLVTQDHTSEYPEPITFTKGAPLTVGERYEGSEGWKDWFFCSTPGQESGWVPAQIIEIINGNTARARENYTARELSVQKGDLLLGSRALNGWVWCENPASSESGWVPLSNLQEVNQ</sequence>
<dbReference type="InterPro" id="IPR014593">
    <property type="entry name" value="UCP034961_SH3_2"/>
</dbReference>
<dbReference type="Proteomes" id="UP000481033">
    <property type="component" value="Unassembled WGS sequence"/>
</dbReference>
<gene>
    <name evidence="3" type="ORF">DXZ20_21300</name>
</gene>
<evidence type="ECO:0000313" key="3">
    <source>
        <dbReference type="EMBL" id="NEZ58136.1"/>
    </source>
</evidence>
<organism evidence="3 4">
    <name type="scientific">Adonisia turfae CCMR0081</name>
    <dbReference type="NCBI Taxonomy" id="2292702"/>
    <lineage>
        <taxon>Bacteria</taxon>
        <taxon>Bacillati</taxon>
        <taxon>Cyanobacteriota</taxon>
        <taxon>Adonisia</taxon>
        <taxon>Adonisia turfae</taxon>
    </lineage>
</organism>
<dbReference type="Gene3D" id="2.30.30.40">
    <property type="entry name" value="SH3 Domains"/>
    <property type="match status" value="2"/>
</dbReference>
<protein>
    <recommendedName>
        <fullName evidence="2">SH3 domain-containing protein</fullName>
    </recommendedName>
</protein>
<keyword evidence="1" id="KW-0728">SH3 domain</keyword>
<dbReference type="AlphaFoldDB" id="A0A6M0RPN9"/>
<accession>A0A6M0RPN9</accession>
<dbReference type="EMBL" id="QXHD01000004">
    <property type="protein sequence ID" value="NEZ58136.1"/>
    <property type="molecule type" value="Genomic_DNA"/>
</dbReference>
<name>A0A6M0RPN9_9CYAN</name>
<dbReference type="SMART" id="SM00326">
    <property type="entry name" value="SH3"/>
    <property type="match status" value="2"/>
</dbReference>
<evidence type="ECO:0000259" key="2">
    <source>
        <dbReference type="PROSITE" id="PS50002"/>
    </source>
</evidence>
<feature type="domain" description="SH3" evidence="2">
    <location>
        <begin position="64"/>
        <end position="121"/>
    </location>
</feature>
<dbReference type="RefSeq" id="WP_163700468.1">
    <property type="nucleotide sequence ID" value="NZ_QXHD01000004.1"/>
</dbReference>
<dbReference type="Pfam" id="PF07653">
    <property type="entry name" value="SH3_2"/>
    <property type="match status" value="2"/>
</dbReference>
<dbReference type="PROSITE" id="PS50002">
    <property type="entry name" value="SH3"/>
    <property type="match status" value="1"/>
</dbReference>
<dbReference type="InterPro" id="IPR036028">
    <property type="entry name" value="SH3-like_dom_sf"/>
</dbReference>
<dbReference type="SUPFAM" id="SSF50044">
    <property type="entry name" value="SH3-domain"/>
    <property type="match status" value="2"/>
</dbReference>
<dbReference type="InterPro" id="IPR001452">
    <property type="entry name" value="SH3_domain"/>
</dbReference>
<reference evidence="3 4" key="1">
    <citation type="journal article" date="2020" name="Microb. Ecol.">
        <title>Ecogenomics of the Marine Benthic Filamentous Cyanobacterium Adonisia.</title>
        <authorList>
            <person name="Walter J.M."/>
            <person name="Coutinho F.H."/>
            <person name="Leomil L."/>
            <person name="Hargreaves P.I."/>
            <person name="Campeao M.E."/>
            <person name="Vieira V.V."/>
            <person name="Silva B.S."/>
            <person name="Fistarol G.O."/>
            <person name="Salomon P.S."/>
            <person name="Sawabe T."/>
            <person name="Mino S."/>
            <person name="Hosokawa M."/>
            <person name="Miyashita H."/>
            <person name="Maruyama F."/>
            <person name="van Verk M.C."/>
            <person name="Dutilh B.E."/>
            <person name="Thompson C.C."/>
            <person name="Thompson F.L."/>
        </authorList>
    </citation>
    <scope>NUCLEOTIDE SEQUENCE [LARGE SCALE GENOMIC DNA]</scope>
    <source>
        <strain evidence="3 4">CCMR0081</strain>
    </source>
</reference>
<proteinExistence type="predicted"/>
<evidence type="ECO:0000313" key="4">
    <source>
        <dbReference type="Proteomes" id="UP000481033"/>
    </source>
</evidence>
<keyword evidence="4" id="KW-1185">Reference proteome</keyword>
<evidence type="ECO:0000256" key="1">
    <source>
        <dbReference type="ARBA" id="ARBA00022443"/>
    </source>
</evidence>
<dbReference type="PIRSF" id="PIRSF034961">
    <property type="entry name" value="UCP034961_SH3_2"/>
    <property type="match status" value="1"/>
</dbReference>
<comment type="caution">
    <text evidence="3">The sequence shown here is derived from an EMBL/GenBank/DDBJ whole genome shotgun (WGS) entry which is preliminary data.</text>
</comment>